<name>A0A093Q336_9PASS</name>
<gene>
    <name evidence="1" type="ORF">N305_04363</name>
</gene>
<feature type="non-terminal residue" evidence="1">
    <location>
        <position position="88"/>
    </location>
</feature>
<dbReference type="Proteomes" id="UP000053258">
    <property type="component" value="Unassembled WGS sequence"/>
</dbReference>
<evidence type="ECO:0000313" key="1">
    <source>
        <dbReference type="EMBL" id="KFW80870.1"/>
    </source>
</evidence>
<organism evidence="1 2">
    <name type="scientific">Manacus vitellinus</name>
    <name type="common">golden-collared manakin</name>
    <dbReference type="NCBI Taxonomy" id="328815"/>
    <lineage>
        <taxon>Eukaryota</taxon>
        <taxon>Metazoa</taxon>
        <taxon>Chordata</taxon>
        <taxon>Craniata</taxon>
        <taxon>Vertebrata</taxon>
        <taxon>Euteleostomi</taxon>
        <taxon>Archelosauria</taxon>
        <taxon>Archosauria</taxon>
        <taxon>Dinosauria</taxon>
        <taxon>Saurischia</taxon>
        <taxon>Theropoda</taxon>
        <taxon>Coelurosauria</taxon>
        <taxon>Aves</taxon>
        <taxon>Neognathae</taxon>
        <taxon>Neoaves</taxon>
        <taxon>Telluraves</taxon>
        <taxon>Australaves</taxon>
        <taxon>Passeriformes</taxon>
        <taxon>Pipridae</taxon>
        <taxon>Manacus</taxon>
    </lineage>
</organism>
<dbReference type="PANTHER" id="PTHR35444:SF1">
    <property type="entry name" value="RIKEN CDNA 1700001C19 GENE"/>
    <property type="match status" value="1"/>
</dbReference>
<proteinExistence type="predicted"/>
<sequence length="88" mass="10275">SPKNKPPAAHQQQEQPLASRFVPVVVHTGGRPLSSFNFVFYRRTLSNSYCPFYTVQRPYCGYQFREDTTHGKIQTDLEPADVRKWRPF</sequence>
<protein>
    <submittedName>
        <fullName evidence="1">Uncharacterized protein</fullName>
    </submittedName>
</protein>
<dbReference type="EMBL" id="KL671007">
    <property type="protein sequence ID" value="KFW80870.1"/>
    <property type="molecule type" value="Genomic_DNA"/>
</dbReference>
<accession>A0A093Q336</accession>
<dbReference type="PANTHER" id="PTHR35444">
    <property type="entry name" value="RIKEN CDNA 1700001C19 GENE"/>
    <property type="match status" value="1"/>
</dbReference>
<dbReference type="Pfam" id="PF22581">
    <property type="entry name" value="CIMIP3"/>
    <property type="match status" value="1"/>
</dbReference>
<dbReference type="AlphaFoldDB" id="A0A093Q336"/>
<reference evidence="1 2" key="1">
    <citation type="submission" date="2014-06" db="EMBL/GenBank/DDBJ databases">
        <title>Genome evolution of avian class.</title>
        <authorList>
            <person name="Zhang G."/>
            <person name="Li C."/>
        </authorList>
    </citation>
    <scope>NUCLEOTIDE SEQUENCE [LARGE SCALE GENOMIC DNA]</scope>
    <source>
        <strain evidence="1">BGI_N305</strain>
    </source>
</reference>
<feature type="non-terminal residue" evidence="1">
    <location>
        <position position="1"/>
    </location>
</feature>
<dbReference type="InterPro" id="IPR054446">
    <property type="entry name" value="CIMIP3-like"/>
</dbReference>
<evidence type="ECO:0000313" key="2">
    <source>
        <dbReference type="Proteomes" id="UP000053258"/>
    </source>
</evidence>
<keyword evidence="2" id="KW-1185">Reference proteome</keyword>
<dbReference type="OrthoDB" id="5982044at2759"/>